<reference evidence="2 3" key="1">
    <citation type="submission" date="2022-09" db="EMBL/GenBank/DDBJ databases">
        <authorList>
            <person name="Palmer J.M."/>
        </authorList>
    </citation>
    <scope>NUCLEOTIDE SEQUENCE [LARGE SCALE GENOMIC DNA]</scope>
    <source>
        <strain evidence="2 3">DSM 7382</strain>
    </source>
</reference>
<sequence>MVHFGPGIRARPGHPAGLNDSPGGLFLGDNDATNVVRFTSIYHQYPHSQPLHPTPATYLLSCGL</sequence>
<keyword evidence="3" id="KW-1185">Reference proteome</keyword>
<gene>
    <name evidence="2" type="ORF">QCA50_000984</name>
</gene>
<organism evidence="2 3">
    <name type="scientific">Cerrena zonata</name>
    <dbReference type="NCBI Taxonomy" id="2478898"/>
    <lineage>
        <taxon>Eukaryota</taxon>
        <taxon>Fungi</taxon>
        <taxon>Dikarya</taxon>
        <taxon>Basidiomycota</taxon>
        <taxon>Agaricomycotina</taxon>
        <taxon>Agaricomycetes</taxon>
        <taxon>Polyporales</taxon>
        <taxon>Cerrenaceae</taxon>
        <taxon>Cerrena</taxon>
    </lineage>
</organism>
<comment type="caution">
    <text evidence="2">The sequence shown here is derived from an EMBL/GenBank/DDBJ whole genome shotgun (WGS) entry which is preliminary data.</text>
</comment>
<protein>
    <submittedName>
        <fullName evidence="2">Uncharacterized protein</fullName>
    </submittedName>
</protein>
<dbReference type="Proteomes" id="UP001385951">
    <property type="component" value="Unassembled WGS sequence"/>
</dbReference>
<evidence type="ECO:0000313" key="2">
    <source>
        <dbReference type="EMBL" id="KAK7696330.1"/>
    </source>
</evidence>
<dbReference type="AlphaFoldDB" id="A0AAW0GSX4"/>
<proteinExistence type="predicted"/>
<accession>A0AAW0GSX4</accession>
<evidence type="ECO:0000313" key="3">
    <source>
        <dbReference type="Proteomes" id="UP001385951"/>
    </source>
</evidence>
<dbReference type="EMBL" id="JASBNA010000001">
    <property type="protein sequence ID" value="KAK7696330.1"/>
    <property type="molecule type" value="Genomic_DNA"/>
</dbReference>
<evidence type="ECO:0000256" key="1">
    <source>
        <dbReference type="SAM" id="MobiDB-lite"/>
    </source>
</evidence>
<feature type="region of interest" description="Disordered" evidence="1">
    <location>
        <begin position="1"/>
        <end position="22"/>
    </location>
</feature>
<name>A0AAW0GSX4_9APHY</name>